<keyword evidence="2" id="KW-0812">Transmembrane</keyword>
<name>A0A089LAL6_PAEBO</name>
<dbReference type="HOGENOM" id="CLU_1303900_0_0_9"/>
<evidence type="ECO:0000313" key="3">
    <source>
        <dbReference type="EMBL" id="AIQ57847.1"/>
    </source>
</evidence>
<evidence type="ECO:0000313" key="4">
    <source>
        <dbReference type="Proteomes" id="UP000029518"/>
    </source>
</evidence>
<gene>
    <name evidence="3" type="ORF">PBOR_13585</name>
</gene>
<protein>
    <submittedName>
        <fullName evidence="3">Uncharacterized protein</fullName>
    </submittedName>
</protein>
<dbReference type="AlphaFoldDB" id="A0A089LAL6"/>
<evidence type="ECO:0000256" key="2">
    <source>
        <dbReference type="SAM" id="Phobius"/>
    </source>
</evidence>
<evidence type="ECO:0000256" key="1">
    <source>
        <dbReference type="SAM" id="MobiDB-lite"/>
    </source>
</evidence>
<keyword evidence="4" id="KW-1185">Reference proteome</keyword>
<feature type="transmembrane region" description="Helical" evidence="2">
    <location>
        <begin position="119"/>
        <end position="136"/>
    </location>
</feature>
<feature type="region of interest" description="Disordered" evidence="1">
    <location>
        <begin position="52"/>
        <end position="71"/>
    </location>
</feature>
<sequence length="211" mass="23819">MLMFLSVELISILYQPCLHPSQILRPTNLIYTVVVSVLTVLFLVKLPPVEHGEPAGKTEQESVKLSSGSNHDSGPVVTAKLSMIMLYILAAVPVLYNIYSKSGGYEFTLLVSPYLKLSYFFVILSVIYLFITNTYLQDHLKAILTLIVVFTLLKFVLPLLYFVPGINYITFYAGYYLVYILLAVLIIAPVYTLLRGRRLPLLSRLADRISF</sequence>
<feature type="compositionally biased region" description="Basic and acidic residues" evidence="1">
    <location>
        <begin position="52"/>
        <end position="62"/>
    </location>
</feature>
<proteinExistence type="predicted"/>
<feature type="transmembrane region" description="Helical" evidence="2">
    <location>
        <begin position="29"/>
        <end position="47"/>
    </location>
</feature>
<keyword evidence="2" id="KW-1133">Transmembrane helix</keyword>
<feature type="transmembrane region" description="Helical" evidence="2">
    <location>
        <begin position="81"/>
        <end position="99"/>
    </location>
</feature>
<keyword evidence="2" id="KW-0472">Membrane</keyword>
<dbReference type="EMBL" id="CP009285">
    <property type="protein sequence ID" value="AIQ57847.1"/>
    <property type="molecule type" value="Genomic_DNA"/>
</dbReference>
<dbReference type="KEGG" id="pbd:PBOR_13585"/>
<accession>A0A089LAL6</accession>
<reference evidence="3" key="1">
    <citation type="submission" date="2014-08" db="EMBL/GenBank/DDBJ databases">
        <title>Comparative genomics of the Paenibacillus odorifer group.</title>
        <authorList>
            <person name="den Bakker H.C."/>
            <person name="Tsai Y.-C.Y.-C."/>
            <person name="Martin N."/>
            <person name="Korlach J."/>
            <person name="Wiedmann M."/>
        </authorList>
    </citation>
    <scope>NUCLEOTIDE SEQUENCE [LARGE SCALE GENOMIC DNA]</scope>
    <source>
        <strain evidence="3">DSM 13188</strain>
    </source>
</reference>
<feature type="transmembrane region" description="Helical" evidence="2">
    <location>
        <begin position="169"/>
        <end position="194"/>
    </location>
</feature>
<organism evidence="3 4">
    <name type="scientific">Paenibacillus borealis</name>
    <dbReference type="NCBI Taxonomy" id="160799"/>
    <lineage>
        <taxon>Bacteria</taxon>
        <taxon>Bacillati</taxon>
        <taxon>Bacillota</taxon>
        <taxon>Bacilli</taxon>
        <taxon>Bacillales</taxon>
        <taxon>Paenibacillaceae</taxon>
        <taxon>Paenibacillus</taxon>
    </lineage>
</organism>
<dbReference type="Proteomes" id="UP000029518">
    <property type="component" value="Chromosome"/>
</dbReference>
<feature type="transmembrane region" description="Helical" evidence="2">
    <location>
        <begin position="143"/>
        <end position="163"/>
    </location>
</feature>